<reference evidence="2" key="1">
    <citation type="submission" date="2022-03" db="EMBL/GenBank/DDBJ databases">
        <authorList>
            <person name="Sayadi A."/>
        </authorList>
    </citation>
    <scope>NUCLEOTIDE SEQUENCE</scope>
</reference>
<evidence type="ECO:0008006" key="4">
    <source>
        <dbReference type="Google" id="ProtNLM"/>
    </source>
</evidence>
<dbReference type="AlphaFoldDB" id="A0A9P0LA96"/>
<organism evidence="2 3">
    <name type="scientific">Acanthoscelides obtectus</name>
    <name type="common">Bean weevil</name>
    <name type="synonym">Bruchus obtectus</name>
    <dbReference type="NCBI Taxonomy" id="200917"/>
    <lineage>
        <taxon>Eukaryota</taxon>
        <taxon>Metazoa</taxon>
        <taxon>Ecdysozoa</taxon>
        <taxon>Arthropoda</taxon>
        <taxon>Hexapoda</taxon>
        <taxon>Insecta</taxon>
        <taxon>Pterygota</taxon>
        <taxon>Neoptera</taxon>
        <taxon>Endopterygota</taxon>
        <taxon>Coleoptera</taxon>
        <taxon>Polyphaga</taxon>
        <taxon>Cucujiformia</taxon>
        <taxon>Chrysomeloidea</taxon>
        <taxon>Chrysomelidae</taxon>
        <taxon>Bruchinae</taxon>
        <taxon>Bruchini</taxon>
        <taxon>Acanthoscelides</taxon>
    </lineage>
</organism>
<gene>
    <name evidence="2" type="ORF">ACAOBT_LOCUS20213</name>
</gene>
<dbReference type="Proteomes" id="UP001152888">
    <property type="component" value="Unassembled WGS sequence"/>
</dbReference>
<feature type="compositionally biased region" description="Low complexity" evidence="1">
    <location>
        <begin position="39"/>
        <end position="51"/>
    </location>
</feature>
<name>A0A9P0LA96_ACAOB</name>
<evidence type="ECO:0000256" key="1">
    <source>
        <dbReference type="SAM" id="MobiDB-lite"/>
    </source>
</evidence>
<accession>A0A9P0LA96</accession>
<keyword evidence="3" id="KW-1185">Reference proteome</keyword>
<feature type="region of interest" description="Disordered" evidence="1">
    <location>
        <begin position="1"/>
        <end position="64"/>
    </location>
</feature>
<comment type="caution">
    <text evidence="2">The sequence shown here is derived from an EMBL/GenBank/DDBJ whole genome shotgun (WGS) entry which is preliminary data.</text>
</comment>
<feature type="compositionally biased region" description="Polar residues" evidence="1">
    <location>
        <begin position="1"/>
        <end position="15"/>
    </location>
</feature>
<sequence>MEGNFKSDSSYFTQEESQRETESIDGGVMSCPESPTDVSISSAPSSSLSSSVGRKRKVTAAEEGERLHIKKEKLDIMKSMAKKEDEKDTTYHFLMRLKDPINRLPINSQMFLRYKIMEIVMKEIDKNQKPNNTSLQSINYTDYILPTSTLTNPGDASTLFSSFTDDRI</sequence>
<dbReference type="EMBL" id="CAKOFQ010007110">
    <property type="protein sequence ID" value="CAH1991372.1"/>
    <property type="molecule type" value="Genomic_DNA"/>
</dbReference>
<evidence type="ECO:0000313" key="3">
    <source>
        <dbReference type="Proteomes" id="UP001152888"/>
    </source>
</evidence>
<proteinExistence type="predicted"/>
<protein>
    <recommendedName>
        <fullName evidence="4">BESS domain-containing protein</fullName>
    </recommendedName>
</protein>
<evidence type="ECO:0000313" key="2">
    <source>
        <dbReference type="EMBL" id="CAH1991372.1"/>
    </source>
</evidence>